<comment type="catalytic activity">
    <reaction evidence="10">
        <text>L-seryl-[protein] + ATP = O-phospho-L-seryl-[protein] + ADP + H(+)</text>
        <dbReference type="Rhea" id="RHEA:17989"/>
        <dbReference type="Rhea" id="RHEA-COMP:9863"/>
        <dbReference type="Rhea" id="RHEA-COMP:11604"/>
        <dbReference type="ChEBI" id="CHEBI:15378"/>
        <dbReference type="ChEBI" id="CHEBI:29999"/>
        <dbReference type="ChEBI" id="CHEBI:30616"/>
        <dbReference type="ChEBI" id="CHEBI:83421"/>
        <dbReference type="ChEBI" id="CHEBI:456216"/>
        <dbReference type="EC" id="2.7.11.1"/>
    </reaction>
</comment>
<name>A0AA88IWX2_CHASR</name>
<keyword evidence="8" id="KW-0067">ATP-binding</keyword>
<dbReference type="GO" id="GO:0043657">
    <property type="term" value="C:host cell"/>
    <property type="evidence" value="ECO:0007669"/>
    <property type="project" value="UniProtKB-SubCell"/>
</dbReference>
<keyword evidence="5" id="KW-0808">Transferase</keyword>
<evidence type="ECO:0000256" key="10">
    <source>
        <dbReference type="ARBA" id="ARBA00048679"/>
    </source>
</evidence>
<evidence type="ECO:0000256" key="4">
    <source>
        <dbReference type="ARBA" id="ARBA00022527"/>
    </source>
</evidence>
<dbReference type="GO" id="GO:0005737">
    <property type="term" value="C:cytoplasm"/>
    <property type="evidence" value="ECO:0007669"/>
    <property type="project" value="TreeGrafter"/>
</dbReference>
<comment type="similarity">
    <text evidence="2">Belongs to the protein kinase superfamily. CAMK Ser/Thr protein kinase family. PIM subfamily.</text>
</comment>
<organism evidence="13 14">
    <name type="scientific">Channa striata</name>
    <name type="common">Snakehead murrel</name>
    <name type="synonym">Ophicephalus striatus</name>
    <dbReference type="NCBI Taxonomy" id="64152"/>
    <lineage>
        <taxon>Eukaryota</taxon>
        <taxon>Metazoa</taxon>
        <taxon>Chordata</taxon>
        <taxon>Craniata</taxon>
        <taxon>Vertebrata</taxon>
        <taxon>Euteleostomi</taxon>
        <taxon>Actinopterygii</taxon>
        <taxon>Neopterygii</taxon>
        <taxon>Teleostei</taxon>
        <taxon>Neoteleostei</taxon>
        <taxon>Acanthomorphata</taxon>
        <taxon>Anabantaria</taxon>
        <taxon>Anabantiformes</taxon>
        <taxon>Channoidei</taxon>
        <taxon>Channidae</taxon>
        <taxon>Channa</taxon>
    </lineage>
</organism>
<evidence type="ECO:0000256" key="7">
    <source>
        <dbReference type="ARBA" id="ARBA00022777"/>
    </source>
</evidence>
<feature type="compositionally biased region" description="Basic and acidic residues" evidence="11">
    <location>
        <begin position="122"/>
        <end position="134"/>
    </location>
</feature>
<keyword evidence="6" id="KW-0547">Nucleotide-binding</keyword>
<dbReference type="InterPro" id="IPR051138">
    <property type="entry name" value="PIM_Ser/Thr_kinase"/>
</dbReference>
<dbReference type="EC" id="2.7.11.1" evidence="3"/>
<feature type="region of interest" description="Disordered" evidence="11">
    <location>
        <begin position="93"/>
        <end position="134"/>
    </location>
</feature>
<evidence type="ECO:0000256" key="3">
    <source>
        <dbReference type="ARBA" id="ARBA00012513"/>
    </source>
</evidence>
<dbReference type="PANTHER" id="PTHR22984:SF25">
    <property type="entry name" value="PROTEIN KINASE DOMAIN-CONTAINING PROTEIN"/>
    <property type="match status" value="1"/>
</dbReference>
<reference evidence="13" key="1">
    <citation type="submission" date="2023-07" db="EMBL/GenBank/DDBJ databases">
        <title>Chromosome-level Genome Assembly of Striped Snakehead (Channa striata).</title>
        <authorList>
            <person name="Liu H."/>
        </authorList>
    </citation>
    <scope>NUCLEOTIDE SEQUENCE</scope>
    <source>
        <strain evidence="13">Gz</strain>
        <tissue evidence="13">Muscle</tissue>
    </source>
</reference>
<evidence type="ECO:0000256" key="11">
    <source>
        <dbReference type="SAM" id="MobiDB-lite"/>
    </source>
</evidence>
<dbReference type="GO" id="GO:0004674">
    <property type="term" value="F:protein serine/threonine kinase activity"/>
    <property type="evidence" value="ECO:0007669"/>
    <property type="project" value="UniProtKB-KW"/>
</dbReference>
<keyword evidence="14" id="KW-1185">Reference proteome</keyword>
<gene>
    <name evidence="13" type="ORF">Q5P01_000795</name>
</gene>
<sequence>MYSRRTSRKAEARQRAPERYDPLVLECLRSMGMETYHRATFRHTEFLDFIRMPRERYEAYGDGFSRRYTELLKKIAALCESAFGLRGNALPPGSAAGTEEGEGPRVAAGDDPAEGAASRRASRFDKRSCDEEHATDATPPLIHCTEIPDHVNPEEEYAQVYCCHPPGTCDKNTEKLKLIDLLGASHRATRAQRVLGTKAYGRREDQQQRPVRARPAEVWSLGILLYSMVHGNVPFEENSEIVRGRLRFKTGLSDTCRDLILRCLRQNPTRAQRGTNFQSSLGDRDEGLRYGCSS</sequence>
<dbReference type="PROSITE" id="PS50011">
    <property type="entry name" value="PROTEIN_KINASE_DOM"/>
    <property type="match status" value="1"/>
</dbReference>
<dbReference type="Pfam" id="PF00069">
    <property type="entry name" value="Pkinase"/>
    <property type="match status" value="1"/>
</dbReference>
<evidence type="ECO:0000256" key="9">
    <source>
        <dbReference type="ARBA" id="ARBA00047899"/>
    </source>
</evidence>
<feature type="domain" description="Protein kinase" evidence="12">
    <location>
        <begin position="1"/>
        <end position="288"/>
    </location>
</feature>
<dbReference type="Gene3D" id="1.10.510.10">
    <property type="entry name" value="Transferase(Phosphotransferase) domain 1"/>
    <property type="match status" value="1"/>
</dbReference>
<evidence type="ECO:0000256" key="6">
    <source>
        <dbReference type="ARBA" id="ARBA00022741"/>
    </source>
</evidence>
<dbReference type="EMBL" id="JAUPFM010000089">
    <property type="protein sequence ID" value="KAK2813511.1"/>
    <property type="molecule type" value="Genomic_DNA"/>
</dbReference>
<evidence type="ECO:0000256" key="1">
    <source>
        <dbReference type="ARBA" id="ARBA00004340"/>
    </source>
</evidence>
<comment type="catalytic activity">
    <reaction evidence="9">
        <text>L-threonyl-[protein] + ATP = O-phospho-L-threonyl-[protein] + ADP + H(+)</text>
        <dbReference type="Rhea" id="RHEA:46608"/>
        <dbReference type="Rhea" id="RHEA-COMP:11060"/>
        <dbReference type="Rhea" id="RHEA-COMP:11605"/>
        <dbReference type="ChEBI" id="CHEBI:15378"/>
        <dbReference type="ChEBI" id="CHEBI:30013"/>
        <dbReference type="ChEBI" id="CHEBI:30616"/>
        <dbReference type="ChEBI" id="CHEBI:61977"/>
        <dbReference type="ChEBI" id="CHEBI:456216"/>
        <dbReference type="EC" id="2.7.11.1"/>
    </reaction>
</comment>
<evidence type="ECO:0000259" key="12">
    <source>
        <dbReference type="PROSITE" id="PS50011"/>
    </source>
</evidence>
<evidence type="ECO:0000256" key="2">
    <source>
        <dbReference type="ARBA" id="ARBA00005505"/>
    </source>
</evidence>
<evidence type="ECO:0000313" key="14">
    <source>
        <dbReference type="Proteomes" id="UP001187415"/>
    </source>
</evidence>
<comment type="caution">
    <text evidence="13">The sequence shown here is derived from an EMBL/GenBank/DDBJ whole genome shotgun (WGS) entry which is preliminary data.</text>
</comment>
<keyword evidence="7" id="KW-0418">Kinase</keyword>
<proteinExistence type="inferred from homology"/>
<feature type="compositionally biased region" description="Polar residues" evidence="11">
    <location>
        <begin position="272"/>
        <end position="281"/>
    </location>
</feature>
<comment type="subcellular location">
    <subcellularLocation>
        <location evidence="1">Host cell</location>
    </subcellularLocation>
</comment>
<protein>
    <recommendedName>
        <fullName evidence="3">non-specific serine/threonine protein kinase</fullName>
        <ecNumber evidence="3">2.7.11.1</ecNumber>
    </recommendedName>
</protein>
<dbReference type="InterPro" id="IPR011009">
    <property type="entry name" value="Kinase-like_dom_sf"/>
</dbReference>
<evidence type="ECO:0000256" key="5">
    <source>
        <dbReference type="ARBA" id="ARBA00022679"/>
    </source>
</evidence>
<dbReference type="SUPFAM" id="SSF56112">
    <property type="entry name" value="Protein kinase-like (PK-like)"/>
    <property type="match status" value="1"/>
</dbReference>
<evidence type="ECO:0000256" key="8">
    <source>
        <dbReference type="ARBA" id="ARBA00022840"/>
    </source>
</evidence>
<feature type="region of interest" description="Disordered" evidence="11">
    <location>
        <begin position="272"/>
        <end position="294"/>
    </location>
</feature>
<accession>A0AA88IWX2</accession>
<keyword evidence="4" id="KW-0723">Serine/threonine-protein kinase</keyword>
<dbReference type="AlphaFoldDB" id="A0AA88IWX2"/>
<dbReference type="InterPro" id="IPR000719">
    <property type="entry name" value="Prot_kinase_dom"/>
</dbReference>
<dbReference type="GO" id="GO:0005524">
    <property type="term" value="F:ATP binding"/>
    <property type="evidence" value="ECO:0007669"/>
    <property type="project" value="UniProtKB-KW"/>
</dbReference>
<dbReference type="PANTHER" id="PTHR22984">
    <property type="entry name" value="SERINE/THREONINE-PROTEIN KINASE PIM"/>
    <property type="match status" value="1"/>
</dbReference>
<dbReference type="Proteomes" id="UP001187415">
    <property type="component" value="Unassembled WGS sequence"/>
</dbReference>
<evidence type="ECO:0000313" key="13">
    <source>
        <dbReference type="EMBL" id="KAK2813511.1"/>
    </source>
</evidence>